<gene>
    <name evidence="1" type="ORF">LCGC14_2331280</name>
</gene>
<comment type="caution">
    <text evidence="1">The sequence shown here is derived from an EMBL/GenBank/DDBJ whole genome shotgun (WGS) entry which is preliminary data.</text>
</comment>
<accession>A0A0F9CES4</accession>
<sequence>MTTRKEGEINSQGRIHQKIPSGSYPGWLIEHTKIDNAFLLAFQIRTGFGATKLLTDRVNTHRGGLAKTINIEWLDSLFEAAGVSDDSLDNLIGAPIMLTINGGGWAVISRKDHARPIGNNMKQSILETYILPAMGLLEE</sequence>
<reference evidence="1" key="1">
    <citation type="journal article" date="2015" name="Nature">
        <title>Complex archaea that bridge the gap between prokaryotes and eukaryotes.</title>
        <authorList>
            <person name="Spang A."/>
            <person name="Saw J.H."/>
            <person name="Jorgensen S.L."/>
            <person name="Zaremba-Niedzwiedzka K."/>
            <person name="Martijn J."/>
            <person name="Lind A.E."/>
            <person name="van Eijk R."/>
            <person name="Schleper C."/>
            <person name="Guy L."/>
            <person name="Ettema T.J."/>
        </authorList>
    </citation>
    <scope>NUCLEOTIDE SEQUENCE</scope>
</reference>
<dbReference type="EMBL" id="LAZR01033517">
    <property type="protein sequence ID" value="KKL47863.1"/>
    <property type="molecule type" value="Genomic_DNA"/>
</dbReference>
<organism evidence="1">
    <name type="scientific">marine sediment metagenome</name>
    <dbReference type="NCBI Taxonomy" id="412755"/>
    <lineage>
        <taxon>unclassified sequences</taxon>
        <taxon>metagenomes</taxon>
        <taxon>ecological metagenomes</taxon>
    </lineage>
</organism>
<evidence type="ECO:0000313" key="1">
    <source>
        <dbReference type="EMBL" id="KKL47863.1"/>
    </source>
</evidence>
<protein>
    <submittedName>
        <fullName evidence="1">Uncharacterized protein</fullName>
    </submittedName>
</protein>
<dbReference type="AlphaFoldDB" id="A0A0F9CES4"/>
<proteinExistence type="predicted"/>
<name>A0A0F9CES4_9ZZZZ</name>